<feature type="coiled-coil region" evidence="8">
    <location>
        <begin position="338"/>
        <end position="365"/>
    </location>
</feature>
<evidence type="ECO:0000313" key="10">
    <source>
        <dbReference type="Proteomes" id="UP000199054"/>
    </source>
</evidence>
<dbReference type="UniPathway" id="UPA00973"/>
<dbReference type="InterPro" id="IPR007691">
    <property type="entry name" value="LpxD"/>
</dbReference>
<gene>
    <name evidence="7" type="primary">lpxD</name>
    <name evidence="9" type="ORF">SAMN04489859_101340</name>
</gene>
<dbReference type="GO" id="GO:0016410">
    <property type="term" value="F:N-acyltransferase activity"/>
    <property type="evidence" value="ECO:0007669"/>
    <property type="project" value="InterPro"/>
</dbReference>
<keyword evidence="3 7" id="KW-0808">Transferase</keyword>
<dbReference type="CDD" id="cd03352">
    <property type="entry name" value="LbH_LpxD"/>
    <property type="match status" value="1"/>
</dbReference>
<organism evidence="9 10">
    <name type="scientific">Paracoccus alcaliphilus</name>
    <dbReference type="NCBI Taxonomy" id="34002"/>
    <lineage>
        <taxon>Bacteria</taxon>
        <taxon>Pseudomonadati</taxon>
        <taxon>Pseudomonadota</taxon>
        <taxon>Alphaproteobacteria</taxon>
        <taxon>Rhodobacterales</taxon>
        <taxon>Paracoccaceae</taxon>
        <taxon>Paracoccus</taxon>
    </lineage>
</organism>
<evidence type="ECO:0000256" key="1">
    <source>
        <dbReference type="ARBA" id="ARBA00022516"/>
    </source>
</evidence>
<dbReference type="GO" id="GO:0009245">
    <property type="term" value="P:lipid A biosynthetic process"/>
    <property type="evidence" value="ECO:0007669"/>
    <property type="project" value="UniProtKB-UniRule"/>
</dbReference>
<comment type="similarity">
    <text evidence="7">Belongs to the transferase hexapeptide repeat family. LpxD subfamily.</text>
</comment>
<comment type="pathway">
    <text evidence="7">Bacterial outer membrane biogenesis; LPS lipid A biosynthesis.</text>
</comment>
<dbReference type="OrthoDB" id="9784739at2"/>
<dbReference type="GO" id="GO:0103118">
    <property type="term" value="F:UDP-3-O-[(3R)-3-hydroxyacyl]-glucosamine N-acyltransferase activity"/>
    <property type="evidence" value="ECO:0007669"/>
    <property type="project" value="UniProtKB-EC"/>
</dbReference>
<keyword evidence="6 7" id="KW-0012">Acyltransferase</keyword>
<dbReference type="RefSeq" id="WP_090612183.1">
    <property type="nucleotide sequence ID" value="NZ_CP067124.1"/>
</dbReference>
<evidence type="ECO:0000256" key="5">
    <source>
        <dbReference type="ARBA" id="ARBA00023098"/>
    </source>
</evidence>
<sequence length="366" mass="37942">MPVTIAELAQALDAQSWGEQSLQVTGAAEPDNVQPVEGDGGVIALAMSPKYADALKPGCMAILAEGMDPEAYGLRAAIFAPRPRLVMAGLTRAFDPGPDIAPGIHPSAVIDDSAQIGEGAAIGPFVVIGADVVIGPGARIASHVSIGRGSRLGRDAILHAGVRIAHGVTAGDRLIVQPGASIGGDGFSFVTPEESGIEEIRRTLGERAEIKAQHWTRIHSLGGVEIGDDVEIGANSTIDRGTIRSTRVGSGTKIDNLVMLGHNVVIGDDCLLCSQVGVAGSARVGNRVVLAGKVGVNDNITVGDDVIAGGASKIFTRVPAGRVILGNPAVRMDTQMEIQKAVRRLPRMAQQLARLQETVTRLLEKG</sequence>
<comment type="catalytic activity">
    <reaction evidence="7">
        <text>a UDP-3-O-[(3R)-3-hydroxyacyl]-alpha-D-glucosamine + a (3R)-hydroxyacyl-[ACP] = a UDP-2-N,3-O-bis[(3R)-3-hydroxyacyl]-alpha-D-glucosamine + holo-[ACP] + H(+)</text>
        <dbReference type="Rhea" id="RHEA:53836"/>
        <dbReference type="Rhea" id="RHEA-COMP:9685"/>
        <dbReference type="Rhea" id="RHEA-COMP:9945"/>
        <dbReference type="ChEBI" id="CHEBI:15378"/>
        <dbReference type="ChEBI" id="CHEBI:64479"/>
        <dbReference type="ChEBI" id="CHEBI:78827"/>
        <dbReference type="ChEBI" id="CHEBI:137740"/>
        <dbReference type="ChEBI" id="CHEBI:137748"/>
        <dbReference type="EC" id="2.3.1.191"/>
    </reaction>
</comment>
<comment type="subunit">
    <text evidence="7">Homotrimer.</text>
</comment>
<reference evidence="9 10" key="1">
    <citation type="submission" date="2016-10" db="EMBL/GenBank/DDBJ databases">
        <authorList>
            <person name="de Groot N.N."/>
        </authorList>
    </citation>
    <scope>NUCLEOTIDE SEQUENCE [LARGE SCALE GENOMIC DNA]</scope>
    <source>
        <strain evidence="9 10">DSM 8512</strain>
    </source>
</reference>
<keyword evidence="2 7" id="KW-0441">Lipid A biosynthesis</keyword>
<dbReference type="PANTHER" id="PTHR43378:SF2">
    <property type="entry name" value="UDP-3-O-ACYLGLUCOSAMINE N-ACYLTRANSFERASE 1, MITOCHONDRIAL-RELATED"/>
    <property type="match status" value="1"/>
</dbReference>
<evidence type="ECO:0000256" key="4">
    <source>
        <dbReference type="ARBA" id="ARBA00022737"/>
    </source>
</evidence>
<evidence type="ECO:0000256" key="7">
    <source>
        <dbReference type="HAMAP-Rule" id="MF_00523"/>
    </source>
</evidence>
<keyword evidence="4 7" id="KW-0677">Repeat</keyword>
<dbReference type="InterPro" id="IPR001451">
    <property type="entry name" value="Hexapep"/>
</dbReference>
<dbReference type="HAMAP" id="MF_00523">
    <property type="entry name" value="LpxD"/>
    <property type="match status" value="1"/>
</dbReference>
<evidence type="ECO:0000256" key="6">
    <source>
        <dbReference type="ARBA" id="ARBA00023315"/>
    </source>
</evidence>
<dbReference type="AlphaFoldDB" id="A0A1H8ILN7"/>
<dbReference type="NCBIfam" id="NF002060">
    <property type="entry name" value="PRK00892.1"/>
    <property type="match status" value="1"/>
</dbReference>
<dbReference type="GO" id="GO:0016020">
    <property type="term" value="C:membrane"/>
    <property type="evidence" value="ECO:0007669"/>
    <property type="project" value="GOC"/>
</dbReference>
<proteinExistence type="inferred from homology"/>
<dbReference type="EMBL" id="FODE01000013">
    <property type="protein sequence ID" value="SEN69269.1"/>
    <property type="molecule type" value="Genomic_DNA"/>
</dbReference>
<evidence type="ECO:0000256" key="2">
    <source>
        <dbReference type="ARBA" id="ARBA00022556"/>
    </source>
</evidence>
<dbReference type="InterPro" id="IPR018357">
    <property type="entry name" value="Hexapep_transf_CS"/>
</dbReference>
<dbReference type="PANTHER" id="PTHR43378">
    <property type="entry name" value="UDP-3-O-ACYLGLUCOSAMINE N-ACYLTRANSFERASE"/>
    <property type="match status" value="1"/>
</dbReference>
<keyword evidence="10" id="KW-1185">Reference proteome</keyword>
<evidence type="ECO:0000256" key="8">
    <source>
        <dbReference type="SAM" id="Coils"/>
    </source>
</evidence>
<keyword evidence="8" id="KW-0175">Coiled coil</keyword>
<dbReference type="PROSITE" id="PS00101">
    <property type="entry name" value="HEXAPEP_TRANSFERASES"/>
    <property type="match status" value="1"/>
</dbReference>
<dbReference type="STRING" id="34002.SAMN04489859_101340"/>
<keyword evidence="5 7" id="KW-0443">Lipid metabolism</keyword>
<name>A0A1H8ILN7_9RHOB</name>
<feature type="active site" description="Proton acceptor" evidence="7">
    <location>
        <position position="262"/>
    </location>
</feature>
<dbReference type="Gene3D" id="3.40.1390.10">
    <property type="entry name" value="MurE/MurF, N-terminal domain"/>
    <property type="match status" value="1"/>
</dbReference>
<evidence type="ECO:0000256" key="3">
    <source>
        <dbReference type="ARBA" id="ARBA00022679"/>
    </source>
</evidence>
<protein>
    <recommendedName>
        <fullName evidence="7">UDP-3-O-acylglucosamine N-acyltransferase</fullName>
        <ecNumber evidence="7">2.3.1.191</ecNumber>
    </recommendedName>
</protein>
<dbReference type="EC" id="2.3.1.191" evidence="7"/>
<dbReference type="Proteomes" id="UP000199054">
    <property type="component" value="Unassembled WGS sequence"/>
</dbReference>
<evidence type="ECO:0000313" key="9">
    <source>
        <dbReference type="EMBL" id="SEN69269.1"/>
    </source>
</evidence>
<dbReference type="InterPro" id="IPR011004">
    <property type="entry name" value="Trimer_LpxA-like_sf"/>
</dbReference>
<dbReference type="Gene3D" id="2.160.10.10">
    <property type="entry name" value="Hexapeptide repeat proteins"/>
    <property type="match status" value="1"/>
</dbReference>
<comment type="function">
    <text evidence="7">Catalyzes the N-acylation of UDP-3-O-acylglucosamine using 3-hydroxyacyl-ACP as the acyl donor. Is involved in the biosynthesis of lipid A, a phosphorylated glycolipid that anchors the lipopolysaccharide to the outer membrane of the cell.</text>
</comment>
<dbReference type="SUPFAM" id="SSF51161">
    <property type="entry name" value="Trimeric LpxA-like enzymes"/>
    <property type="match status" value="1"/>
</dbReference>
<accession>A0A1H8ILN7</accession>
<dbReference type="Pfam" id="PF00132">
    <property type="entry name" value="Hexapep"/>
    <property type="match status" value="2"/>
</dbReference>
<keyword evidence="1 7" id="KW-0444">Lipid biosynthesis</keyword>